<organism evidence="2 3">
    <name type="scientific">Prorocentrum cordatum</name>
    <dbReference type="NCBI Taxonomy" id="2364126"/>
    <lineage>
        <taxon>Eukaryota</taxon>
        <taxon>Sar</taxon>
        <taxon>Alveolata</taxon>
        <taxon>Dinophyceae</taxon>
        <taxon>Prorocentrales</taxon>
        <taxon>Prorocentraceae</taxon>
        <taxon>Prorocentrum</taxon>
    </lineage>
</organism>
<evidence type="ECO:0000313" key="2">
    <source>
        <dbReference type="EMBL" id="CAK0860593.1"/>
    </source>
</evidence>
<keyword evidence="1" id="KW-1133">Transmembrane helix</keyword>
<sequence>MDLNNDPRFFNDNVLDKRLAAFTALSVVSSIMVGAACDNFIPFEEDKLRFDSNMAVFRSCVALVGFFLMCVVFLLNVVATMVFGVQFYYVYRLMTAGQVGCMLVIKMDGDRALQDWVLFVLGAGVIYRVRAVRLQDCPSTRIFVQKDLEVLHWKPGDEEYLAELGGHEGLRLRRCRGGARLWRCRPGLESLADYAGDAPLILSSALCVLEGGPDVATCSSQFLRAGCSVGLSRRTGNPHSTLLPLICIPSVCILVPTHL</sequence>
<accession>A0ABN9UL59</accession>
<comment type="caution">
    <text evidence="2">The sequence shown here is derived from an EMBL/GenBank/DDBJ whole genome shotgun (WGS) entry which is preliminary data.</text>
</comment>
<feature type="transmembrane region" description="Helical" evidence="1">
    <location>
        <begin position="20"/>
        <end position="41"/>
    </location>
</feature>
<protein>
    <submittedName>
        <fullName evidence="2">Uncharacterized protein</fullName>
    </submittedName>
</protein>
<reference evidence="2" key="1">
    <citation type="submission" date="2023-10" db="EMBL/GenBank/DDBJ databases">
        <authorList>
            <person name="Chen Y."/>
            <person name="Shah S."/>
            <person name="Dougan E. K."/>
            <person name="Thang M."/>
            <person name="Chan C."/>
        </authorList>
    </citation>
    <scope>NUCLEOTIDE SEQUENCE [LARGE SCALE GENOMIC DNA]</scope>
</reference>
<evidence type="ECO:0000313" key="3">
    <source>
        <dbReference type="Proteomes" id="UP001189429"/>
    </source>
</evidence>
<name>A0ABN9UL59_9DINO</name>
<evidence type="ECO:0000256" key="1">
    <source>
        <dbReference type="SAM" id="Phobius"/>
    </source>
</evidence>
<dbReference type="EMBL" id="CAUYUJ010015993">
    <property type="protein sequence ID" value="CAK0860593.1"/>
    <property type="molecule type" value="Genomic_DNA"/>
</dbReference>
<dbReference type="Proteomes" id="UP001189429">
    <property type="component" value="Unassembled WGS sequence"/>
</dbReference>
<keyword evidence="3" id="KW-1185">Reference proteome</keyword>
<feature type="transmembrane region" description="Helical" evidence="1">
    <location>
        <begin position="61"/>
        <end position="83"/>
    </location>
</feature>
<gene>
    <name evidence="2" type="ORF">PCOR1329_LOCUS49509</name>
</gene>
<keyword evidence="1" id="KW-0472">Membrane</keyword>
<keyword evidence="1" id="KW-0812">Transmembrane</keyword>
<proteinExistence type="predicted"/>